<comment type="caution">
    <text evidence="1">The sequence shown here is derived from an EMBL/GenBank/DDBJ whole genome shotgun (WGS) entry which is preliminary data.</text>
</comment>
<name>A0A7Y0Q4E6_9FIRM</name>
<protein>
    <submittedName>
        <fullName evidence="1">Winged helix-turn-helix domain-containing protein</fullName>
    </submittedName>
</protein>
<dbReference type="Proteomes" id="UP000533476">
    <property type="component" value="Unassembled WGS sequence"/>
</dbReference>
<evidence type="ECO:0000313" key="2">
    <source>
        <dbReference type="Proteomes" id="UP000533476"/>
    </source>
</evidence>
<dbReference type="InterPro" id="IPR009351">
    <property type="entry name" value="AlkZ-like"/>
</dbReference>
<proteinExistence type="predicted"/>
<dbReference type="AlphaFoldDB" id="A0A7Y0Q4E6"/>
<reference evidence="1 2" key="1">
    <citation type="submission" date="2020-04" db="EMBL/GenBank/DDBJ databases">
        <authorList>
            <person name="Zhang R."/>
            <person name="Schippers A."/>
        </authorList>
    </citation>
    <scope>NUCLEOTIDE SEQUENCE [LARGE SCALE GENOMIC DNA]</scope>
    <source>
        <strain evidence="1 2">DSM 109850</strain>
    </source>
</reference>
<organism evidence="1 2">
    <name type="scientific">Sulfobacillus harzensis</name>
    <dbReference type="NCBI Taxonomy" id="2729629"/>
    <lineage>
        <taxon>Bacteria</taxon>
        <taxon>Bacillati</taxon>
        <taxon>Bacillota</taxon>
        <taxon>Clostridia</taxon>
        <taxon>Eubacteriales</taxon>
        <taxon>Clostridiales Family XVII. Incertae Sedis</taxon>
        <taxon>Sulfobacillus</taxon>
    </lineage>
</organism>
<dbReference type="RefSeq" id="WP_169102752.1">
    <property type="nucleotide sequence ID" value="NZ_JABBVZ010000120.1"/>
</dbReference>
<dbReference type="PANTHER" id="PTHR30528:SF0">
    <property type="entry name" value="CYTOPLASMIC PROTEIN"/>
    <property type="match status" value="1"/>
</dbReference>
<accession>A0A7Y0Q4E6</accession>
<dbReference type="Pfam" id="PF06224">
    <property type="entry name" value="AlkZ-like"/>
    <property type="match status" value="1"/>
</dbReference>
<keyword evidence="2" id="KW-1185">Reference proteome</keyword>
<dbReference type="EMBL" id="JABBVZ010000120">
    <property type="protein sequence ID" value="NMP24542.1"/>
    <property type="molecule type" value="Genomic_DNA"/>
</dbReference>
<evidence type="ECO:0000313" key="1">
    <source>
        <dbReference type="EMBL" id="NMP24542.1"/>
    </source>
</evidence>
<dbReference type="PANTHER" id="PTHR30528">
    <property type="entry name" value="CYTOPLASMIC PROTEIN"/>
    <property type="match status" value="1"/>
</dbReference>
<gene>
    <name evidence="1" type="ORF">HIJ39_19695</name>
</gene>
<sequence length="392" mass="45329">MAELTVSRSAGARFLLNQLQLGVARPSRRLTLAQRIRQLEAVQIDPVARVGRNQDLALMARAPGYEPSDLDDLLAAGQVFEYRAQEASVLPMDDYPLFEGVRQRLRLRLKEELTRHQEVVREVLDRIEREGALMARDFATDRRVLGYWDSDQARTKATSHVLNLLYDAGCLVIAGRQGVTRRFDLPERRVPAPLLDQARAIDAEEADRLLFDKYFRAYALVNSKSGRLGWSGRPMAWRRERLKQLEDAGQIVRVTIEGVDRPYFLRSESLMELEQWQAGERGWHRSVRFLPPLDNLLWDRDRLTDLFSFYYRWEVYVPPQRRTFGVYAMPILIGDRLVGRMDPELERATASLVIHNWAWEPGTRVTPRLSHDVTRALEAWAKRLGANGVRRV</sequence>